<evidence type="ECO:0000256" key="1">
    <source>
        <dbReference type="SAM" id="MobiDB-lite"/>
    </source>
</evidence>
<dbReference type="AlphaFoldDB" id="A0A6I9V670"/>
<keyword evidence="3" id="KW-0418">Kinase</keyword>
<dbReference type="InParanoid" id="A0A6I9V670"/>
<sequence length="815" mass="90054">MDYRYLFIAFILNVNPILSDGGIDPYITQTVYGFLDFTTTIGNTVMVFSPQSAPPPIGKIELPTNIIETKPLVTKPTEDETIKPTKPTNTEKLPTNKPVEKSSKTTIVEAQKNKPVEKSSTTTIVEAQKDKPVEKSSKSTIVEAQKNTNNNNNSNVKIVTSSSVVVTAQTSPEPVEEQPALQIENNVFEYDLLSRQPAEYAEETYRVINNKATDKPRNRLNQRRTYDVSSEATIVHEATTANRLKPSQAVENKPHTPSGPKGKKPKIRTTAPLRVLKTTTPSLSKPAPQEQKNNRISGSNRHNGKGNRANNHEQEHVTITESVVESSQVTQSHKKSSSRSKPKRKSKNNRSSANAHKSSAVVLASSAEPGRKTFRSKVRPSNVESQASTSVYMFKLNRTPGRWQYTTTPKPRVAIRKNPEGNTTKSVDAFAGNPSLNVISDNGDLESSGSQNGAVVNNIDQGGNYQHLVETLNVEISTPANFKDTYYELATIKTPYAFQVGGLKKTRFITVTSTIEKTLTPDPTEVQIPDGPLTENILAPSSREVNFLRDTHVTTLKPLHITENAETPNLETVVDSFSTTTKKLRTQVLPIVFDINNETSYVTLTQTYDITSLITVTKTLSPLETDLPLRSFTDFGANLDEAGSEINLELEFGDEDNAENTKDDKSYRPKLSDIADLFGKSSNLTAEELQRLALWKLQSNSQQFSSLLMPSIPQYTPESTLPFPPITPSINPFLLPLQQFQTITSSIVHETIATQTNSKVLKLTFGARTAYTTIYSSEVVPTRATSYITTSIPVQPTPPAFPGYFPPPYPQYYLG</sequence>
<dbReference type="GO" id="GO:0016301">
    <property type="term" value="F:kinase activity"/>
    <property type="evidence" value="ECO:0007669"/>
    <property type="project" value="UniProtKB-KW"/>
</dbReference>
<protein>
    <submittedName>
        <fullName evidence="3">Probable serine/threonine-protein kinase nek3</fullName>
    </submittedName>
</protein>
<feature type="region of interest" description="Disordered" evidence="1">
    <location>
        <begin position="74"/>
        <end position="120"/>
    </location>
</feature>
<dbReference type="OrthoDB" id="6430068at2759"/>
<dbReference type="RefSeq" id="XP_011204259.2">
    <property type="nucleotide sequence ID" value="XM_011205957.4"/>
</dbReference>
<dbReference type="GeneID" id="105226854"/>
<feature type="region of interest" description="Disordered" evidence="1">
    <location>
        <begin position="212"/>
        <end position="381"/>
    </location>
</feature>
<dbReference type="FunCoup" id="A0A6I9V670">
    <property type="interactions" value="15"/>
</dbReference>
<organism evidence="2 3">
    <name type="scientific">Bactrocera dorsalis</name>
    <name type="common">Oriental fruit fly</name>
    <name type="synonym">Dacus dorsalis</name>
    <dbReference type="NCBI Taxonomy" id="27457"/>
    <lineage>
        <taxon>Eukaryota</taxon>
        <taxon>Metazoa</taxon>
        <taxon>Ecdysozoa</taxon>
        <taxon>Arthropoda</taxon>
        <taxon>Hexapoda</taxon>
        <taxon>Insecta</taxon>
        <taxon>Pterygota</taxon>
        <taxon>Neoptera</taxon>
        <taxon>Endopterygota</taxon>
        <taxon>Diptera</taxon>
        <taxon>Brachycera</taxon>
        <taxon>Muscomorpha</taxon>
        <taxon>Tephritoidea</taxon>
        <taxon>Tephritidae</taxon>
        <taxon>Bactrocera</taxon>
        <taxon>Bactrocera</taxon>
    </lineage>
</organism>
<accession>A0A6I9V670</accession>
<keyword evidence="2" id="KW-1185">Reference proteome</keyword>
<dbReference type="PANTHER" id="PTHR39072">
    <property type="entry name" value="RE48511P"/>
    <property type="match status" value="1"/>
</dbReference>
<dbReference type="KEGG" id="bdr:105226854"/>
<feature type="compositionally biased region" description="Low complexity" evidence="1">
    <location>
        <begin position="349"/>
        <end position="360"/>
    </location>
</feature>
<feature type="compositionally biased region" description="Low complexity" evidence="1">
    <location>
        <begin position="319"/>
        <end position="331"/>
    </location>
</feature>
<dbReference type="PANTHER" id="PTHR39072:SF3">
    <property type="entry name" value="RE48511P"/>
    <property type="match status" value="1"/>
</dbReference>
<evidence type="ECO:0000313" key="2">
    <source>
        <dbReference type="Proteomes" id="UP001652620"/>
    </source>
</evidence>
<proteinExistence type="predicted"/>
<feature type="compositionally biased region" description="Polar residues" evidence="1">
    <location>
        <begin position="290"/>
        <end position="301"/>
    </location>
</feature>
<evidence type="ECO:0000313" key="3">
    <source>
        <dbReference type="RefSeq" id="XP_011204259.2"/>
    </source>
</evidence>
<keyword evidence="3" id="KW-0808">Transferase</keyword>
<gene>
    <name evidence="3" type="primary">LOC105226854</name>
</gene>
<dbReference type="Proteomes" id="UP001652620">
    <property type="component" value="Chromosome 3"/>
</dbReference>
<feature type="compositionally biased region" description="Basic residues" evidence="1">
    <location>
        <begin position="332"/>
        <end position="348"/>
    </location>
</feature>
<reference evidence="3" key="1">
    <citation type="submission" date="2025-08" db="UniProtKB">
        <authorList>
            <consortium name="RefSeq"/>
        </authorList>
    </citation>
    <scope>IDENTIFICATION</scope>
    <source>
        <tissue evidence="3">Adult</tissue>
    </source>
</reference>
<name>A0A6I9V670_BACDO</name>